<dbReference type="EMBL" id="JTDY01003715">
    <property type="protein sequence ID" value="KOB69104.1"/>
    <property type="molecule type" value="Genomic_DNA"/>
</dbReference>
<dbReference type="Gene3D" id="2.60.120.40">
    <property type="match status" value="1"/>
</dbReference>
<feature type="transmembrane region" description="Helical" evidence="2">
    <location>
        <begin position="68"/>
        <end position="92"/>
    </location>
</feature>
<sequence length="332" mass="37088">MESERKINCEGVPLNSAGAANIFLNTGKNTKVNSPDGTVIHLKTGKPSDLGVHINTTFSIASSKKIKLLFVLNFLLSVICMVVCGSIAFHYWNEMISMRRQLDLIKEHFLIQNLPSLGQEKIVQSALLGRPRPVAEAREGRMENSPEDRAGQTPKKYYVEDLGEDMLLVDAKKKNLSKDNLPTISILPRDLVVAQFNGAIDEHHMGTEQIIGPWVRDAEVSSKDSADKIELKGSYFTMKESGLYLVVYLTRQPNCFFLWASQPSQEPRLLATCATGDDSSKRPLEKSQISCATQTVARLHKGDIVNMAQREPNRTLWLRPGYSYFGFVKLST</sequence>
<keyword evidence="2" id="KW-1133">Transmembrane helix</keyword>
<gene>
    <name evidence="3" type="ORF">OBRU01_13650</name>
</gene>
<evidence type="ECO:0000256" key="2">
    <source>
        <dbReference type="SAM" id="Phobius"/>
    </source>
</evidence>
<evidence type="ECO:0000256" key="1">
    <source>
        <dbReference type="SAM" id="MobiDB-lite"/>
    </source>
</evidence>
<evidence type="ECO:0000313" key="4">
    <source>
        <dbReference type="Proteomes" id="UP000037510"/>
    </source>
</evidence>
<proteinExistence type="predicted"/>
<dbReference type="Proteomes" id="UP000037510">
    <property type="component" value="Unassembled WGS sequence"/>
</dbReference>
<feature type="compositionally biased region" description="Basic and acidic residues" evidence="1">
    <location>
        <begin position="134"/>
        <end position="150"/>
    </location>
</feature>
<accession>A0A0L7L1G3</accession>
<dbReference type="InterPro" id="IPR008983">
    <property type="entry name" value="Tumour_necrosis_fac-like_dom"/>
</dbReference>
<dbReference type="AlphaFoldDB" id="A0A0L7L1G3"/>
<evidence type="ECO:0000313" key="3">
    <source>
        <dbReference type="EMBL" id="KOB69104.1"/>
    </source>
</evidence>
<organism evidence="3 4">
    <name type="scientific">Operophtera brumata</name>
    <name type="common">Winter moth</name>
    <name type="synonym">Phalaena brumata</name>
    <dbReference type="NCBI Taxonomy" id="104452"/>
    <lineage>
        <taxon>Eukaryota</taxon>
        <taxon>Metazoa</taxon>
        <taxon>Ecdysozoa</taxon>
        <taxon>Arthropoda</taxon>
        <taxon>Hexapoda</taxon>
        <taxon>Insecta</taxon>
        <taxon>Pterygota</taxon>
        <taxon>Neoptera</taxon>
        <taxon>Endopterygota</taxon>
        <taxon>Lepidoptera</taxon>
        <taxon>Glossata</taxon>
        <taxon>Ditrysia</taxon>
        <taxon>Geometroidea</taxon>
        <taxon>Geometridae</taxon>
        <taxon>Larentiinae</taxon>
        <taxon>Operophtera</taxon>
    </lineage>
</organism>
<evidence type="ECO:0008006" key="5">
    <source>
        <dbReference type="Google" id="ProtNLM"/>
    </source>
</evidence>
<reference evidence="3 4" key="1">
    <citation type="journal article" date="2015" name="Genome Biol. Evol.">
        <title>The genome of winter moth (Operophtera brumata) provides a genomic perspective on sexual dimorphism and phenology.</title>
        <authorList>
            <person name="Derks M.F."/>
            <person name="Smit S."/>
            <person name="Salis L."/>
            <person name="Schijlen E."/>
            <person name="Bossers A."/>
            <person name="Mateman C."/>
            <person name="Pijl A.S."/>
            <person name="de Ridder D."/>
            <person name="Groenen M.A."/>
            <person name="Visser M.E."/>
            <person name="Megens H.J."/>
        </authorList>
    </citation>
    <scope>NUCLEOTIDE SEQUENCE [LARGE SCALE GENOMIC DNA]</scope>
    <source>
        <strain evidence="3">WM2013NL</strain>
        <tissue evidence="3">Head and thorax</tissue>
    </source>
</reference>
<name>A0A0L7L1G3_OPEBR</name>
<feature type="region of interest" description="Disordered" evidence="1">
    <location>
        <begin position="134"/>
        <end position="154"/>
    </location>
</feature>
<keyword evidence="4" id="KW-1185">Reference proteome</keyword>
<protein>
    <recommendedName>
        <fullName evidence="5">TNF family profile domain-containing protein</fullName>
    </recommendedName>
</protein>
<comment type="caution">
    <text evidence="3">The sequence shown here is derived from an EMBL/GenBank/DDBJ whole genome shotgun (WGS) entry which is preliminary data.</text>
</comment>
<keyword evidence="2" id="KW-0472">Membrane</keyword>
<dbReference type="STRING" id="104452.A0A0L7L1G3"/>
<keyword evidence="2" id="KW-0812">Transmembrane</keyword>
<dbReference type="SUPFAM" id="SSF49842">
    <property type="entry name" value="TNF-like"/>
    <property type="match status" value="1"/>
</dbReference>